<dbReference type="PATRIC" id="fig|43687.5.peg.214"/>
<reference evidence="13 15" key="3">
    <citation type="submission" date="2015-07" db="EMBL/GenBank/DDBJ databases">
        <title>Physiological, transcriptional responses and genome re-sequencing of acid resistant extremely thermoacidophilic Metallosphaera sedula SARC-M1.</title>
        <authorList>
            <person name="Ai C."/>
            <person name="McCarthy S."/>
            <person name="Eckrich V."/>
            <person name="Rudrappa D."/>
            <person name="Qiu G."/>
            <person name="Blum P."/>
        </authorList>
    </citation>
    <scope>NUCLEOTIDE SEQUENCE [LARGE SCALE GENOMIC DNA]</scope>
    <source>
        <strain evidence="13 15">SARC-M1</strain>
    </source>
</reference>
<dbReference type="Proteomes" id="UP000062398">
    <property type="component" value="Chromosome"/>
</dbReference>
<dbReference type="InterPro" id="IPR003959">
    <property type="entry name" value="ATPase_AAA_core"/>
</dbReference>
<dbReference type="EMBL" id="CP012175">
    <property type="protein sequence ID" value="AKV80115.1"/>
    <property type="molecule type" value="Genomic_DNA"/>
</dbReference>
<dbReference type="EMBL" id="CP008822">
    <property type="protein sequence ID" value="AIM26374.1"/>
    <property type="molecule type" value="Genomic_DNA"/>
</dbReference>
<dbReference type="OMA" id="WINPPDF"/>
<dbReference type="CDD" id="cd19511">
    <property type="entry name" value="RecA-like_CDC48_r2-like"/>
    <property type="match status" value="1"/>
</dbReference>
<sequence length="768" mass="85683">MSAGSSPEQRSPRRELSLKVMEARQKDVGRGKVRIDVEMLAQIDVSPGDVVEIEGTRKTAAIAWPLSPDDATSERDIIRMDGITRKNAGVSIGDKVIVRKASVKQAASIKLAPSNFSITVDPGFVAYVKKKLKEFPLVEGDTVLIPVLGQAIPFTVIQVRPASIVMVVDETSISISDKPIEQTRYPRVTYEDIGGMKNVIQKIRELVELPLRHPELFKRLGIEPPKGIMLYGPPGVGKTLLAKAVANETESYFTSINGPEIMSKFYGESEQRLREIFEDAKKHAPAIIFIDEVDAIAPKRDEVIGEVERRVVAQLLTLMDGLESRGNVIVIAATNRPNAVDPALRRPGRFDREIEIPLPDKQGRLEILQIHTRNMPLSKDVELEKLADISHGYTGADLSALVREAAMNALRRYLPMIDISQDKIPPEILERMEVKMEDFMNAFKEIVPSGMREIYIEVPEVKWDDIGGLNEIKEELREVAEYPLKFPDYYETAGVEPPKGILLFGPPGTGKTMLAKAVATESGANFIAVRGPEVLSKWVGESERAIREIFRKARMYAPSVIFFDEIDAIAPMRGISSDSGVTERLVNQLLAEMDGIENLDNVVIVAATNRPDILDPALLRPGRFEKLMYVPPPDKNARYDILKVHTKKVALSDEVNLEELAERTEGYTGADLAALVREAAMRAIREGMRECVNRVSAACPPNDKDCRDAKMRDCMKGATIKVENRHFNEALTKVKPSLSQEMIQFYQTWIDKARQQLPRQTVKPSTFT</sequence>
<dbReference type="GO" id="GO:0005524">
    <property type="term" value="F:ATP binding"/>
    <property type="evidence" value="ECO:0007669"/>
    <property type="project" value="UniProtKB-KW"/>
</dbReference>
<dbReference type="Pfam" id="PF00004">
    <property type="entry name" value="AAA"/>
    <property type="match status" value="2"/>
</dbReference>
<dbReference type="SUPFAM" id="SSF54585">
    <property type="entry name" value="Cdc48 domain 2-like"/>
    <property type="match status" value="1"/>
</dbReference>
<dbReference type="Pfam" id="PF02933">
    <property type="entry name" value="CDC48_2"/>
    <property type="match status" value="1"/>
</dbReference>
<dbReference type="NCBIfam" id="TIGR01243">
    <property type="entry name" value="CDC48"/>
    <property type="match status" value="1"/>
</dbReference>
<feature type="domain" description="AAA+ ATPase" evidence="5">
    <location>
        <begin position="224"/>
        <end position="360"/>
    </location>
</feature>
<dbReference type="InterPro" id="IPR041569">
    <property type="entry name" value="AAA_lid_3"/>
</dbReference>
<dbReference type="EMBL" id="CP012172">
    <property type="protein sequence ID" value="AKV73380.1"/>
    <property type="molecule type" value="Genomic_DNA"/>
</dbReference>
<dbReference type="InterPro" id="IPR003338">
    <property type="entry name" value="CDC4_N-term_subdom"/>
</dbReference>
<dbReference type="AlphaFoldDB" id="A0A088E1Q1"/>
<dbReference type="EC" id="3.6.4.3" evidence="8"/>
<dbReference type="Proteomes" id="UP000056255">
    <property type="component" value="Chromosome"/>
</dbReference>
<keyword evidence="4" id="KW-0067">ATP-binding</keyword>
<dbReference type="FunFam" id="3.40.50.300:FF:000012">
    <property type="entry name" value="Transitional endoplasmic reticulum ATPase"/>
    <property type="match status" value="1"/>
</dbReference>
<dbReference type="InterPro" id="IPR003593">
    <property type="entry name" value="AAA+_ATPase"/>
</dbReference>
<proteinExistence type="inferred from homology"/>
<dbReference type="Gene3D" id="3.40.50.300">
    <property type="entry name" value="P-loop containing nucleotide triphosphate hydrolases"/>
    <property type="match status" value="2"/>
</dbReference>
<feature type="domain" description="CDC48 N-terminal subdomain" evidence="7">
    <location>
        <begin position="17"/>
        <end position="103"/>
    </location>
</feature>
<gene>
    <name evidence="8" type="ORF">HA72_0210</name>
    <name evidence="9" type="ORF">MsedA_0220</name>
    <name evidence="10" type="ORF">MsedB_0220</name>
    <name evidence="11" type="ORF">MsedC_0219</name>
    <name evidence="12" type="ORF">MsedD_0220</name>
    <name evidence="13" type="ORF">MsedE_0220</name>
</gene>
<evidence type="ECO:0000259" key="6">
    <source>
        <dbReference type="SMART" id="SM01072"/>
    </source>
</evidence>
<evidence type="ECO:0000256" key="3">
    <source>
        <dbReference type="ARBA" id="ARBA00022741"/>
    </source>
</evidence>
<dbReference type="FunFam" id="3.40.50.300:FF:000018">
    <property type="entry name" value="Cell division control 48"/>
    <property type="match status" value="1"/>
</dbReference>
<dbReference type="Proteomes" id="UP000029084">
    <property type="component" value="Chromosome"/>
</dbReference>
<keyword evidence="8" id="KW-0378">Hydrolase</keyword>
<evidence type="ECO:0000313" key="19">
    <source>
        <dbReference type="Proteomes" id="UP000068832"/>
    </source>
</evidence>
<dbReference type="FunFam" id="2.40.40.20:FF:000007">
    <property type="entry name" value="AAA family ATPase"/>
    <property type="match status" value="1"/>
</dbReference>
<dbReference type="EMBL" id="CP012176">
    <property type="protein sequence ID" value="AKV82358.1"/>
    <property type="molecule type" value="Genomic_DNA"/>
</dbReference>
<evidence type="ECO:0000313" key="15">
    <source>
        <dbReference type="Proteomes" id="UP000056255"/>
    </source>
</evidence>
<keyword evidence="3" id="KW-0547">Nucleotide-binding</keyword>
<comment type="similarity">
    <text evidence="1">Belongs to the AAA ATPase family. CDC48 subfamily.</text>
</comment>
<dbReference type="InterPro" id="IPR027417">
    <property type="entry name" value="P-loop_NTPase"/>
</dbReference>
<evidence type="ECO:0000313" key="14">
    <source>
        <dbReference type="Proteomes" id="UP000029084"/>
    </source>
</evidence>
<evidence type="ECO:0000259" key="5">
    <source>
        <dbReference type="SMART" id="SM00382"/>
    </source>
</evidence>
<dbReference type="PANTHER" id="PTHR23077">
    <property type="entry name" value="AAA-FAMILY ATPASE"/>
    <property type="match status" value="1"/>
</dbReference>
<evidence type="ECO:0000313" key="13">
    <source>
        <dbReference type="EMBL" id="AKV82358.1"/>
    </source>
</evidence>
<feature type="domain" description="AAA+ ATPase" evidence="5">
    <location>
        <begin position="497"/>
        <end position="634"/>
    </location>
</feature>
<feature type="domain" description="CDC48" evidence="6">
    <location>
        <begin position="119"/>
        <end position="182"/>
    </location>
</feature>
<dbReference type="InterPro" id="IPR005938">
    <property type="entry name" value="AAA_ATPase_CDC48"/>
</dbReference>
<dbReference type="Proteomes" id="UP000062475">
    <property type="component" value="Chromosome"/>
</dbReference>
<evidence type="ECO:0000313" key="16">
    <source>
        <dbReference type="Proteomes" id="UP000061362"/>
    </source>
</evidence>
<dbReference type="PRINTS" id="PR00830">
    <property type="entry name" value="ENDOLAPTASE"/>
</dbReference>
<dbReference type="Pfam" id="PF02359">
    <property type="entry name" value="CDC48_N"/>
    <property type="match status" value="1"/>
</dbReference>
<dbReference type="Proteomes" id="UP000061362">
    <property type="component" value="Chromosome"/>
</dbReference>
<dbReference type="RefSeq" id="WP_011921355.1">
    <property type="nucleotide sequence ID" value="NZ_AP019770.1"/>
</dbReference>
<evidence type="ECO:0000313" key="9">
    <source>
        <dbReference type="EMBL" id="AKV73380.1"/>
    </source>
</evidence>
<dbReference type="EMBL" id="CP012173">
    <property type="protein sequence ID" value="AKV75624.1"/>
    <property type="molecule type" value="Genomic_DNA"/>
</dbReference>
<dbReference type="GO" id="GO:0005737">
    <property type="term" value="C:cytoplasm"/>
    <property type="evidence" value="ECO:0007669"/>
    <property type="project" value="UniProtKB-ARBA"/>
</dbReference>
<dbReference type="InterPro" id="IPR009010">
    <property type="entry name" value="Asp_de-COase-like_dom_sf"/>
</dbReference>
<protein>
    <submittedName>
        <fullName evidence="8">AAA family ATPase, CDC48 subfamily</fullName>
        <ecNumber evidence="8">3.6.4.3</ecNumber>
    </submittedName>
    <submittedName>
        <fullName evidence="9">ATPase AAA</fullName>
    </submittedName>
</protein>
<dbReference type="PANTHER" id="PTHR23077:SF171">
    <property type="entry name" value="NUCLEAR VALOSIN-CONTAINING PROTEIN-LIKE"/>
    <property type="match status" value="1"/>
</dbReference>
<dbReference type="FunFam" id="1.10.8.60:FF:000057">
    <property type="entry name" value="AAA family ATPase, CDC48 subfamily"/>
    <property type="match status" value="1"/>
</dbReference>
<organism evidence="8 14">
    <name type="scientific">Metallosphaera sedula</name>
    <dbReference type="NCBI Taxonomy" id="43687"/>
    <lineage>
        <taxon>Archaea</taxon>
        <taxon>Thermoproteota</taxon>
        <taxon>Thermoprotei</taxon>
        <taxon>Sulfolobales</taxon>
        <taxon>Sulfolobaceae</taxon>
        <taxon>Metallosphaera</taxon>
    </lineage>
</organism>
<dbReference type="InterPro" id="IPR004201">
    <property type="entry name" value="Cdc48_dom2"/>
</dbReference>
<dbReference type="SMART" id="SM00382">
    <property type="entry name" value="AAA"/>
    <property type="match status" value="2"/>
</dbReference>
<dbReference type="Gene3D" id="1.10.8.60">
    <property type="match status" value="2"/>
</dbReference>
<evidence type="ECO:0000313" key="12">
    <source>
        <dbReference type="EMBL" id="AKV80115.1"/>
    </source>
</evidence>
<dbReference type="OrthoDB" id="77269at2157"/>
<dbReference type="EMBL" id="CP012174">
    <property type="protein sequence ID" value="AKV77870.1"/>
    <property type="molecule type" value="Genomic_DNA"/>
</dbReference>
<dbReference type="GO" id="GO:0016887">
    <property type="term" value="F:ATP hydrolysis activity"/>
    <property type="evidence" value="ECO:0007669"/>
    <property type="project" value="InterPro"/>
</dbReference>
<dbReference type="Gene3D" id="3.10.330.10">
    <property type="match status" value="1"/>
</dbReference>
<accession>A0A088E1Q1</accession>
<dbReference type="GeneID" id="97614752"/>
<dbReference type="SUPFAM" id="SSF52540">
    <property type="entry name" value="P-loop containing nucleoside triphosphate hydrolases"/>
    <property type="match status" value="2"/>
</dbReference>
<dbReference type="Proteomes" id="UP000068832">
    <property type="component" value="Chromosome"/>
</dbReference>
<dbReference type="InterPro" id="IPR003960">
    <property type="entry name" value="ATPase_AAA_CS"/>
</dbReference>
<dbReference type="Pfam" id="PF17862">
    <property type="entry name" value="AAA_lid_3"/>
    <property type="match status" value="2"/>
</dbReference>
<dbReference type="SMART" id="SM01073">
    <property type="entry name" value="CDC48_N"/>
    <property type="match status" value="1"/>
</dbReference>
<reference evidence="8 14" key="1">
    <citation type="journal article" date="2014" name="J. Bacteriol.">
        <title>Role of an Archaeal PitA Transporter in the Copper and Arsenic Resistance of Metallosphaera sedula, an Extreme Thermoacidophile.</title>
        <authorList>
            <person name="McCarthy S."/>
            <person name="Ai C."/>
            <person name="Wheaton G."/>
            <person name="Tevatia R."/>
            <person name="Eckrich V."/>
            <person name="Kelly R."/>
            <person name="Blum P."/>
        </authorList>
    </citation>
    <scope>NUCLEOTIDE SEQUENCE [LARGE SCALE GENOMIC DNA]</scope>
    <source>
        <strain evidence="8 14">CuR1</strain>
    </source>
</reference>
<reference evidence="16 17" key="2">
    <citation type="journal article" date="2015" name="Genome Announc.">
        <title>Complete Genome Sequences of Evolved Arsenate-Resistant Metallosphaera sedula Strains.</title>
        <authorList>
            <person name="Ai C."/>
            <person name="McCarthy S."/>
            <person name="Schackwitz W."/>
            <person name="Martin J."/>
            <person name="Lipzen A."/>
            <person name="Blum P."/>
        </authorList>
    </citation>
    <scope>NUCLEOTIDE SEQUENCE [LARGE SCALE GENOMIC DNA]</scope>
    <source>
        <strain evidence="11 17">ARS120-1</strain>
        <strain evidence="12 16">ARS120-2</strain>
        <strain evidence="9 19">ARS50-1</strain>
        <strain evidence="10 18">ARS50-2</strain>
    </source>
</reference>
<keyword evidence="2" id="KW-0677">Repeat</keyword>
<name>A0A088E1Q1_9CREN</name>
<dbReference type="InterPro" id="IPR050168">
    <property type="entry name" value="AAA_ATPase_domain"/>
</dbReference>
<evidence type="ECO:0000313" key="17">
    <source>
        <dbReference type="Proteomes" id="UP000062398"/>
    </source>
</evidence>
<evidence type="ECO:0000259" key="7">
    <source>
        <dbReference type="SMART" id="SM01073"/>
    </source>
</evidence>
<dbReference type="FunFam" id="1.10.8.60:FF:000178">
    <property type="entry name" value="CDC48/VCP homolog, AAA superfamily"/>
    <property type="match status" value="1"/>
</dbReference>
<evidence type="ECO:0000256" key="1">
    <source>
        <dbReference type="ARBA" id="ARBA00009833"/>
    </source>
</evidence>
<evidence type="ECO:0000313" key="11">
    <source>
        <dbReference type="EMBL" id="AKV77870.1"/>
    </source>
</evidence>
<evidence type="ECO:0000313" key="8">
    <source>
        <dbReference type="EMBL" id="AIM26374.1"/>
    </source>
</evidence>
<dbReference type="PROSITE" id="PS00674">
    <property type="entry name" value="AAA"/>
    <property type="match status" value="2"/>
</dbReference>
<dbReference type="Gene3D" id="2.40.40.20">
    <property type="match status" value="1"/>
</dbReference>
<dbReference type="InterPro" id="IPR029067">
    <property type="entry name" value="CDC48_domain_2-like_sf"/>
</dbReference>
<evidence type="ECO:0000313" key="10">
    <source>
        <dbReference type="EMBL" id="AKV75624.1"/>
    </source>
</evidence>
<evidence type="ECO:0000256" key="2">
    <source>
        <dbReference type="ARBA" id="ARBA00022737"/>
    </source>
</evidence>
<evidence type="ECO:0000313" key="18">
    <source>
        <dbReference type="Proteomes" id="UP000062475"/>
    </source>
</evidence>
<dbReference type="SUPFAM" id="SSF50692">
    <property type="entry name" value="ADC-like"/>
    <property type="match status" value="1"/>
</dbReference>
<evidence type="ECO:0000256" key="4">
    <source>
        <dbReference type="ARBA" id="ARBA00022840"/>
    </source>
</evidence>
<dbReference type="SMART" id="SM01072">
    <property type="entry name" value="CDC48_2"/>
    <property type="match status" value="1"/>
</dbReference>